<keyword evidence="4 5" id="KW-0720">Serine protease</keyword>
<evidence type="ECO:0000256" key="5">
    <source>
        <dbReference type="PROSITE-ProRule" id="PRU01240"/>
    </source>
</evidence>
<feature type="active site" description="Charge relay system" evidence="5">
    <location>
        <position position="476"/>
    </location>
</feature>
<feature type="active site" description="Charge relay system" evidence="5">
    <location>
        <position position="318"/>
    </location>
</feature>
<feature type="domain" description="T-Q ester bond containing" evidence="9">
    <location>
        <begin position="2851"/>
        <end position="2967"/>
    </location>
</feature>
<dbReference type="InterPro" id="IPR013783">
    <property type="entry name" value="Ig-like_fold"/>
</dbReference>
<dbReference type="PANTHER" id="PTHR43806:SF11">
    <property type="entry name" value="CEREVISIN-RELATED"/>
    <property type="match status" value="1"/>
</dbReference>
<comment type="similarity">
    <text evidence="1 5">Belongs to the peptidase S8 family.</text>
</comment>
<dbReference type="InterPro" id="IPR041033">
    <property type="entry name" value="SpaA_PFL_dom_1"/>
</dbReference>
<name>A0AAE3E3B8_9FIRM</name>
<dbReference type="GO" id="GO:0006508">
    <property type="term" value="P:proteolysis"/>
    <property type="evidence" value="ECO:0007669"/>
    <property type="project" value="UniProtKB-KW"/>
</dbReference>
<feature type="domain" description="SpaA-like prealbumin fold" evidence="8">
    <location>
        <begin position="1144"/>
        <end position="1234"/>
    </location>
</feature>
<dbReference type="Gene3D" id="3.40.50.200">
    <property type="entry name" value="Peptidase S8/S53 domain"/>
    <property type="match status" value="1"/>
</dbReference>
<feature type="compositionally biased region" description="Acidic residues" evidence="6">
    <location>
        <begin position="167"/>
        <end position="189"/>
    </location>
</feature>
<dbReference type="GO" id="GO:0004252">
    <property type="term" value="F:serine-type endopeptidase activity"/>
    <property type="evidence" value="ECO:0007669"/>
    <property type="project" value="UniProtKB-UniRule"/>
</dbReference>
<feature type="domain" description="T-Q ester bond containing" evidence="9">
    <location>
        <begin position="1403"/>
        <end position="1516"/>
    </location>
</feature>
<dbReference type="InterPro" id="IPR036852">
    <property type="entry name" value="Peptidase_S8/S53_dom_sf"/>
</dbReference>
<dbReference type="RefSeq" id="WP_308731573.1">
    <property type="nucleotide sequence ID" value="NZ_JAJEQN010000013.1"/>
</dbReference>
<evidence type="ECO:0000256" key="3">
    <source>
        <dbReference type="ARBA" id="ARBA00022801"/>
    </source>
</evidence>
<feature type="domain" description="T-Q ester bond containing" evidence="9">
    <location>
        <begin position="2608"/>
        <end position="2728"/>
    </location>
</feature>
<dbReference type="PANTHER" id="PTHR43806">
    <property type="entry name" value="PEPTIDASE S8"/>
    <property type="match status" value="1"/>
</dbReference>
<keyword evidence="2 5" id="KW-0645">Protease</keyword>
<comment type="caution">
    <text evidence="10">The sequence shown here is derived from an EMBL/GenBank/DDBJ whole genome shotgun (WGS) entry which is preliminary data.</text>
</comment>
<feature type="domain" description="T-Q ester bond containing" evidence="9">
    <location>
        <begin position="2003"/>
        <end position="2122"/>
    </location>
</feature>
<dbReference type="Proteomes" id="UP001198200">
    <property type="component" value="Unassembled WGS sequence"/>
</dbReference>
<keyword evidence="7" id="KW-0472">Membrane</keyword>
<dbReference type="InterPro" id="IPR050131">
    <property type="entry name" value="Peptidase_S8_subtilisin-like"/>
</dbReference>
<dbReference type="Pfam" id="PF17802">
    <property type="entry name" value="SpaA"/>
    <property type="match status" value="2"/>
</dbReference>
<dbReference type="InterPro" id="IPR041100">
    <property type="entry name" value="TQ"/>
</dbReference>
<feature type="domain" description="T-Q ester bond containing" evidence="9">
    <location>
        <begin position="1760"/>
        <end position="1878"/>
    </location>
</feature>
<feature type="domain" description="T-Q ester bond containing" evidence="9">
    <location>
        <begin position="2245"/>
        <end position="2364"/>
    </location>
</feature>
<keyword evidence="3 5" id="KW-0378">Hydrolase</keyword>
<keyword evidence="7" id="KW-0812">Transmembrane</keyword>
<dbReference type="SUPFAM" id="SSF52743">
    <property type="entry name" value="Subtilisin-like"/>
    <property type="match status" value="1"/>
</dbReference>
<dbReference type="Pfam" id="PF18202">
    <property type="entry name" value="TQ"/>
    <property type="match status" value="13"/>
</dbReference>
<keyword evidence="11" id="KW-1185">Reference proteome</keyword>
<feature type="active site" description="Charge relay system" evidence="5">
    <location>
        <position position="344"/>
    </location>
</feature>
<protein>
    <submittedName>
        <fullName evidence="10">VaFE repeat-containing surface-anchored protein</fullName>
    </submittedName>
</protein>
<feature type="region of interest" description="Disordered" evidence="6">
    <location>
        <begin position="86"/>
        <end position="194"/>
    </location>
</feature>
<feature type="domain" description="T-Q ester bond containing" evidence="9">
    <location>
        <begin position="2124"/>
        <end position="2243"/>
    </location>
</feature>
<evidence type="ECO:0000259" key="9">
    <source>
        <dbReference type="Pfam" id="PF18202"/>
    </source>
</evidence>
<sequence>MDRLRGPPVLKAGNKQQTDSVRFSDGISHKKGMTMNLKNKKGKRLTSTLMAVLMSVSTTLTPVNTMASELETSSVAVESTLEETTAETQVQTVSETAVSKTQEQTTSETAASEAQTSASEMQPVPETTEEVCTEEVQTSGEGAEETSANETRGPDDEETAETAQIETEVETMAESEAESTSEIETEGSTEVEKADPFAALDPSAGFTEEALAAIDFSSKRLLIAADPAVIIDPEHVLSSYAGVYLMQYETESQAKYAYAYYYGKSEFVDVDTVISVAYGDNSANAAAPMAANENPIAELHEAVAGNPVKAAGAVAVIDTGVNGVANVTESVSMIGDNTADENGHGTKMAQLIAEQNPDVSILSIKALGADGTGDVSAVYAAIQYAIDKKVSVINLSMSAVGTAENAALTSIIDAAVEAGIAVVGAAGNKGMDVRFFVPGNIESAYIIGAADENGARITSSNYGSTVDFNVVADSTSEAAAKFSGYYTLNGAVADEKLVFPTDYVKEEKIDYNGPIIKHQISFYNYQGSRDDLVWISEKLMKTEIDDEYITARIGFAEDAQAVSGLDIYVDFMSIDSEHAITDECTVDLTNMIVKIPASYKDSNLTIRWYMPNASYQYCYDTDEKYMISNTPEKFKVAYNAVGGLTLKTAQDYVNGTYKQGRTFTHTADSMNHCYVNYSTDGIKVGDYYTITSGYIASVEEKPGIYTTRGEIASMFGPNALNNITEAGYASTQAFLVHFNSVTRDYDSADVSGWFNTVGGKSEIAPGIIRSDIDNIQYTRTDGTTYYTTEEVSASLGWVFGTCANNEIGGQCPTFEPGGKIICTSKDADGTAYFFYYCRSLRAQWAGGSFSITPVFPKTGYLRIHKTSSDPALTDGNSCYNFTNITYKIYSDSSCTTEVQTLYLDQDGYSQSVELTEGTYYIKETDAVNSGYALDTNVYTVTVTAGTTFDAPQTWSTKDAPLNDPLGIVINKINSDGTTAADLSGAEYTITYYPKQYTSVAEIAADTDPEVKPTVWVIQTKKHSDGSYYASLRDECIVPNSNSAGAVFGKNHTGTYVIPLGTITVEETKAPEGFTKDGAIVSSAKTGATISGTNNVYLFQFVDENSAVYLKSGNALSTSLDDETAVTLTYAELQINGSPKMEKHDFELSKKATMGGTSFEGISFEIYCLDDSVAIGNDTYTKGQTITTVTSDEEGNIDVGMQFPVGHYAVREKAANNYYTMTTDQIHYFDVVEYQGEAFIQYESDTNAVTFMDRVVRGDLSFVKKNSDTDEALAYIPFRITNNTTGETHYILTDANGNFTSATGKTTNTNANDVVLSQYGDKDVIPQSVVDSLAKDAGLWFGMGSEGTMTAANDSYSSFVYGTYTITELKTEATRSMKMYTSTFTIDTDGKVLDLGTVNNVPMRIKTTLVDVNGEHFTEATSTVTLTDHVAYKNLDTDKTYTLTGTLYVKDGDALTEMMTETVDFQPTETSGTQDVTFTFDASELVGKSVVAFEELSVNGEFCAEHKDKDDENQTVTFPGIQTTARDNVTEDHVSNATDSITIVDTVAYTGLKKGDTYTVTGTLMDAETGEAALDDDGNAITASKEFTALSADENIDITFTFAGVSLAGKTLVAFEQIDHDGKKYAVHADINDKGQTVYIPKIRTKALDANTGLNQVKADSNVTVVDTVTYTHLLPGKTYVMKGVLMTSAGNALMVNGKTITASTEFVPTTPDGTVDVAFNFDASEIGGRKLVVYEYLELDGNTVASHTDISDTDQTIYVPKLRTTIFDSENGSHNSAADEDITLIDTVRYNGVEIGRRYTVVGTLVDKETGNALLDDAGNKITASNEFVAEKINGTIDVTFKFSGVCLAGKTTVAFEDMYSEGKKVAVHAALRDEGQTEYFPLVHTTATSNDTKDHVVGANEKVTITDQVALKALKLGTEYTLSGTLMNAKTGKPIMVNGNTITARRTFTADAREMTIPLTYTLNASELAGTTTVVFETLYSDGALLAAHADLEDAEQTVYIPEIHTTAKDQTTKINHTEANKTATIIDTVSYTNLLPGREYTVSGTLMDKETGKVVLADGKEITASTIFTPEKSKGSVDIIFTFDASVVAPKTVVAFETLTYKKIQIAVHADITDKDQTVYIPKVYTTAIADDTKDHVTEAKKDVTIVDTVSYEGLEVDREYTVKGVLMNKATGENITVNGEKVTASATFTPKEKNGTVDVTFTFDGSALEDTMIVVFETLYTEGKEVGIHAEIGDEAQTVYLPKIRTNAKDGITKIDHSEALPKATIIDIVIYSSLLPGKEYTVTGTLMNKATGEAVRIDGKKVTASTVFTAEKAEGNVDIVFEFDASAIAETTVVAFESMEYKGIEVAVHANIEDENQTVYIPDVHTTATATDTEDHVTGANKEVTITDEVALTGLKVGNEYTVKGVLMDKTTGKGLLVDEKQIVSEETFVADKADMTITLTYTLDASKLAGTTTVVFETLYTEGKEVGRHHDLTDEGQTVYIPEIHTTAADQKTEINHTKSEETATIIDTVHYSHLLPGKEYTVKGVFMNKETGEEVLIDDKPITAETTFTPEKSEGSVDVIFTFDSSLVAPKTVVAFETLEYKGIEIAVHADIEDKDQTVYVPKIKTTAIGEDTEDHIEKAKEDAVIVDTVEYKGLEVGREYVMTGKLVDKVNGEVITDAEGNDIIACETFIAETEEGSIDITFTFNSSALAGKSLVAFETLYTEEKEVAVHADITDEGQTVHIPEIHTTATDKVTGDHDGVVAKETTVLDEVFYTNLIPGKEYTVSGKLMFKETGEPLTVDGKEVTAEKTFVAEEVDGSIILEFTFDSSALAGKKIVAFEDVIYEGISIGTHEDLTDEDQTISYPEIHTTAVNGTDGSKTMVLGTNVILVDTVTYKGLTAGKTYVVKGTIMDKASGEPIGVTAETTFTAEASDGSVEVTFTFDTTKLQGKTLVVFETLYDTQSNQIVDHSDITDEDQTVSVPVQPAIPPVVTGDDSSPMLYVLGLLAALAAAVAVATTLVRRKRKQA</sequence>
<evidence type="ECO:0000313" key="10">
    <source>
        <dbReference type="EMBL" id="MCC2221377.1"/>
    </source>
</evidence>
<proteinExistence type="inferred from homology"/>
<evidence type="ECO:0000256" key="2">
    <source>
        <dbReference type="ARBA" id="ARBA00022670"/>
    </source>
</evidence>
<accession>A0AAE3E3B8</accession>
<dbReference type="Gene3D" id="2.60.40.10">
    <property type="entry name" value="Immunoglobulins"/>
    <property type="match status" value="3"/>
</dbReference>
<feature type="domain" description="T-Q ester bond containing" evidence="9">
    <location>
        <begin position="2366"/>
        <end position="2485"/>
    </location>
</feature>
<evidence type="ECO:0000256" key="1">
    <source>
        <dbReference type="ARBA" id="ARBA00011073"/>
    </source>
</evidence>
<feature type="transmembrane region" description="Helical" evidence="7">
    <location>
        <begin position="2985"/>
        <end position="3006"/>
    </location>
</feature>
<keyword evidence="7" id="KW-1133">Transmembrane helix</keyword>
<evidence type="ECO:0000256" key="4">
    <source>
        <dbReference type="ARBA" id="ARBA00022825"/>
    </source>
</evidence>
<dbReference type="EMBL" id="JAJEQN010000013">
    <property type="protein sequence ID" value="MCC2221377.1"/>
    <property type="molecule type" value="Genomic_DNA"/>
</dbReference>
<dbReference type="NCBIfam" id="NF033903">
    <property type="entry name" value="VaFE_rpt"/>
    <property type="match status" value="13"/>
</dbReference>
<feature type="domain" description="T-Q ester bond containing" evidence="9">
    <location>
        <begin position="2730"/>
        <end position="2849"/>
    </location>
</feature>
<feature type="domain" description="T-Q ester bond containing" evidence="9">
    <location>
        <begin position="1518"/>
        <end position="1638"/>
    </location>
</feature>
<evidence type="ECO:0000313" key="11">
    <source>
        <dbReference type="Proteomes" id="UP001198200"/>
    </source>
</evidence>
<dbReference type="Gene3D" id="2.60.40.3930">
    <property type="match status" value="13"/>
</dbReference>
<reference evidence="10 11" key="1">
    <citation type="submission" date="2021-10" db="EMBL/GenBank/DDBJ databases">
        <title>Anaerobic single-cell dispensing facilitates the cultivation of human gut bacteria.</title>
        <authorList>
            <person name="Afrizal A."/>
        </authorList>
    </citation>
    <scope>NUCLEOTIDE SEQUENCE [LARGE SCALE GENOMIC DNA]</scope>
    <source>
        <strain evidence="10 11">CLA-AA-H224</strain>
    </source>
</reference>
<feature type="domain" description="T-Q ester bond containing" evidence="9">
    <location>
        <begin position="1884"/>
        <end position="2001"/>
    </location>
</feature>
<gene>
    <name evidence="10" type="ORF">LKD48_06930</name>
</gene>
<evidence type="ECO:0000256" key="7">
    <source>
        <dbReference type="SAM" id="Phobius"/>
    </source>
</evidence>
<feature type="domain" description="T-Q ester bond containing" evidence="9">
    <location>
        <begin position="2487"/>
        <end position="2607"/>
    </location>
</feature>
<feature type="compositionally biased region" description="Low complexity" evidence="6">
    <location>
        <begin position="86"/>
        <end position="126"/>
    </location>
</feature>
<evidence type="ECO:0000259" key="8">
    <source>
        <dbReference type="Pfam" id="PF17802"/>
    </source>
</evidence>
<feature type="domain" description="T-Q ester bond containing" evidence="9">
    <location>
        <begin position="1640"/>
        <end position="1759"/>
    </location>
</feature>
<dbReference type="PROSITE" id="PS51892">
    <property type="entry name" value="SUBTILASE"/>
    <property type="match status" value="1"/>
</dbReference>
<organism evidence="10 11">
    <name type="scientific">Anthropogastromicrobium aceti</name>
    <dbReference type="NCBI Taxonomy" id="2981768"/>
    <lineage>
        <taxon>Bacteria</taxon>
        <taxon>Bacillati</taxon>
        <taxon>Bacillota</taxon>
        <taxon>Clostridia</taxon>
        <taxon>Lachnospirales</taxon>
        <taxon>Lachnospiraceae</taxon>
        <taxon>Anthropogastromicrobium</taxon>
    </lineage>
</organism>
<feature type="domain" description="SpaA-like prealbumin fold" evidence="8">
    <location>
        <begin position="882"/>
        <end position="946"/>
    </location>
</feature>
<evidence type="ECO:0000256" key="6">
    <source>
        <dbReference type="SAM" id="MobiDB-lite"/>
    </source>
</evidence>